<feature type="compositionally biased region" description="Polar residues" evidence="1">
    <location>
        <begin position="22"/>
        <end position="53"/>
    </location>
</feature>
<evidence type="ECO:0000256" key="2">
    <source>
        <dbReference type="SAM" id="SignalP"/>
    </source>
</evidence>
<dbReference type="OrthoDB" id="8369130at2"/>
<protein>
    <recommendedName>
        <fullName evidence="5">PepSY domain-containing protein</fullName>
    </recommendedName>
</protein>
<name>A0A109JME4_9HYPH</name>
<feature type="region of interest" description="Disordered" evidence="1">
    <location>
        <begin position="22"/>
        <end position="54"/>
    </location>
</feature>
<dbReference type="RefSeq" id="WP_018117196.1">
    <property type="nucleotide sequence ID" value="NZ_LNCD01000078.1"/>
</dbReference>
<organism evidence="3 4">
    <name type="scientific">Rhizobium altiplani</name>
    <dbReference type="NCBI Taxonomy" id="1864509"/>
    <lineage>
        <taxon>Bacteria</taxon>
        <taxon>Pseudomonadati</taxon>
        <taxon>Pseudomonadota</taxon>
        <taxon>Alphaproteobacteria</taxon>
        <taxon>Hyphomicrobiales</taxon>
        <taxon>Rhizobiaceae</taxon>
        <taxon>Rhizobium/Agrobacterium group</taxon>
        <taxon>Rhizobium</taxon>
    </lineage>
</organism>
<accession>A0A109JME4</accession>
<sequence length="110" mass="12188">MKAAFHKTLMILVALAPSVASAQSGGWQSDGRGTSTWQVSPSEGTCNVSQAQNRARRAGIRRTDLVYRDENVVTLRGLTEWGERRDITFANIRGCPEIGFQDLQPSQPRR</sequence>
<evidence type="ECO:0008006" key="5">
    <source>
        <dbReference type="Google" id="ProtNLM"/>
    </source>
</evidence>
<evidence type="ECO:0000313" key="4">
    <source>
        <dbReference type="Proteomes" id="UP000068164"/>
    </source>
</evidence>
<comment type="caution">
    <text evidence="3">The sequence shown here is derived from an EMBL/GenBank/DDBJ whole genome shotgun (WGS) entry which is preliminary data.</text>
</comment>
<reference evidence="3 4" key="1">
    <citation type="submission" date="2015-11" db="EMBL/GenBank/DDBJ databases">
        <title>Draft Genome Sequence of the Strain BR 10423 (Rhizobium sp.) isolated from nodules of Mimosa pudica.</title>
        <authorList>
            <person name="Barauna A.C."/>
            <person name="Zilli J.E."/>
            <person name="Simoes-Araujo J.L."/>
            <person name="Reis V.M."/>
            <person name="James E.K."/>
            <person name="Reis F.B.Jr."/>
            <person name="Rouws L.F."/>
            <person name="Passos S.R."/>
            <person name="Gois S.R."/>
        </authorList>
    </citation>
    <scope>NUCLEOTIDE SEQUENCE [LARGE SCALE GENOMIC DNA]</scope>
    <source>
        <strain evidence="3 4">BR10423</strain>
    </source>
</reference>
<feature type="chain" id="PRO_5007136970" description="PepSY domain-containing protein" evidence="2">
    <location>
        <begin position="23"/>
        <end position="110"/>
    </location>
</feature>
<gene>
    <name evidence="3" type="ORF">AS026_05960</name>
</gene>
<feature type="signal peptide" evidence="2">
    <location>
        <begin position="1"/>
        <end position="22"/>
    </location>
</feature>
<evidence type="ECO:0000256" key="1">
    <source>
        <dbReference type="SAM" id="MobiDB-lite"/>
    </source>
</evidence>
<dbReference type="EMBL" id="LNCD01000078">
    <property type="protein sequence ID" value="KWV51601.1"/>
    <property type="molecule type" value="Genomic_DNA"/>
</dbReference>
<keyword evidence="2" id="KW-0732">Signal</keyword>
<dbReference type="Proteomes" id="UP000068164">
    <property type="component" value="Unassembled WGS sequence"/>
</dbReference>
<dbReference type="AlphaFoldDB" id="A0A109JME4"/>
<evidence type="ECO:0000313" key="3">
    <source>
        <dbReference type="EMBL" id="KWV51601.1"/>
    </source>
</evidence>
<proteinExistence type="predicted"/>
<keyword evidence="4" id="KW-1185">Reference proteome</keyword>